<dbReference type="Proteomes" id="UP000823915">
    <property type="component" value="Unassembled WGS sequence"/>
</dbReference>
<reference evidence="3" key="1">
    <citation type="journal article" date="2021" name="PeerJ">
        <title>Extensive microbial diversity within the chicken gut microbiome revealed by metagenomics and culture.</title>
        <authorList>
            <person name="Gilroy R."/>
            <person name="Ravi A."/>
            <person name="Getino M."/>
            <person name="Pursley I."/>
            <person name="Horton D.L."/>
            <person name="Alikhan N.F."/>
            <person name="Baker D."/>
            <person name="Gharbi K."/>
            <person name="Hall N."/>
            <person name="Watson M."/>
            <person name="Adriaenssens E.M."/>
            <person name="Foster-Nyarko E."/>
            <person name="Jarju S."/>
            <person name="Secka A."/>
            <person name="Antonio M."/>
            <person name="Oren A."/>
            <person name="Chaudhuri R.R."/>
            <person name="La Ragione R."/>
            <person name="Hildebrand F."/>
            <person name="Pallen M.J."/>
        </authorList>
    </citation>
    <scope>NUCLEOTIDE SEQUENCE</scope>
    <source>
        <strain evidence="3">1282</strain>
    </source>
</reference>
<dbReference type="AlphaFoldDB" id="A0A9D1YDV2"/>
<dbReference type="SUPFAM" id="SSF54001">
    <property type="entry name" value="Cysteine proteinases"/>
    <property type="match status" value="1"/>
</dbReference>
<evidence type="ECO:0000313" key="3">
    <source>
        <dbReference type="EMBL" id="HIY27073.1"/>
    </source>
</evidence>
<sequence length="559" mass="62482">MLSRKGRGLALVLALILLVGALPLGAAAEEGTGRSGYTVQTFLEEEQPQDLVALFQQVYRTGRETEVTGACYDLLSARQQSCYRALENIPLDQILTAALVGGYRQVGVSIPELLGLTLTGTIDEEGKFTADENAQWKERALYTDLSAAVYALRNDRPDMLWLSDMQVGYRWDELQEGVVKLGNTVFYFRLALGNEVKELWEQSLEAVEDIAREADREPDTYSKLKKAYEILGQGNEYGQEITSDRQAYLCHQAYSALVFDDDCLPQCDGYAKAVKLVCGELGIPCVLVRSETHMWNNVQMDDGLWYNLDLTWDDEGEELSYDYFLIGSETVVDGQAFSQQGDHQEVDVYQLASGADPVTLPYPVKNREAYEYQGEDYPPLTFPDVTRDAWYFEAVEESAALGLFHGNDQGLFQPERDITRAEFCQVAANAAGPDWEDFEGENQFADVADDAWYVQVVAWAAEEGIMNGDGDGRFRPEDPITREEMCQVLYNLLNRQPVEDGGDSLFPDDGEISAWAREAVYACHSLGLVLGNDDGSFRPRENTQRSQAATVFVRYSNAA</sequence>
<evidence type="ECO:0000259" key="2">
    <source>
        <dbReference type="PROSITE" id="PS51272"/>
    </source>
</evidence>
<proteinExistence type="predicted"/>
<feature type="domain" description="SLH" evidence="2">
    <location>
        <begin position="504"/>
        <end position="559"/>
    </location>
</feature>
<dbReference type="InterPro" id="IPR038765">
    <property type="entry name" value="Papain-like_cys_pep_sf"/>
</dbReference>
<protein>
    <submittedName>
        <fullName evidence="3">S-layer homology domain-containing protein</fullName>
    </submittedName>
</protein>
<dbReference type="Pfam" id="PF00395">
    <property type="entry name" value="SLH"/>
    <property type="match status" value="3"/>
</dbReference>
<dbReference type="PANTHER" id="PTHR43308">
    <property type="entry name" value="OUTER MEMBRANE PROTEIN ALPHA-RELATED"/>
    <property type="match status" value="1"/>
</dbReference>
<keyword evidence="1" id="KW-0677">Repeat</keyword>
<dbReference type="EMBL" id="DXDU01000127">
    <property type="protein sequence ID" value="HIY27073.1"/>
    <property type="molecule type" value="Genomic_DNA"/>
</dbReference>
<dbReference type="InterPro" id="IPR001119">
    <property type="entry name" value="SLH_dom"/>
</dbReference>
<evidence type="ECO:0000256" key="1">
    <source>
        <dbReference type="ARBA" id="ARBA00022737"/>
    </source>
</evidence>
<evidence type="ECO:0000313" key="4">
    <source>
        <dbReference type="Proteomes" id="UP000823915"/>
    </source>
</evidence>
<feature type="domain" description="SLH" evidence="2">
    <location>
        <begin position="440"/>
        <end position="503"/>
    </location>
</feature>
<accession>A0A9D1YDV2</accession>
<dbReference type="InterPro" id="IPR051465">
    <property type="entry name" value="Cell_Envelope_Struct_Comp"/>
</dbReference>
<reference evidence="3" key="2">
    <citation type="submission" date="2021-04" db="EMBL/GenBank/DDBJ databases">
        <authorList>
            <person name="Gilroy R."/>
        </authorList>
    </citation>
    <scope>NUCLEOTIDE SEQUENCE</scope>
    <source>
        <strain evidence="3">1282</strain>
    </source>
</reference>
<feature type="domain" description="SLH" evidence="2">
    <location>
        <begin position="378"/>
        <end position="439"/>
    </location>
</feature>
<dbReference type="PROSITE" id="PS51272">
    <property type="entry name" value="SLH"/>
    <property type="match status" value="3"/>
</dbReference>
<comment type="caution">
    <text evidence="3">The sequence shown here is derived from an EMBL/GenBank/DDBJ whole genome shotgun (WGS) entry which is preliminary data.</text>
</comment>
<gene>
    <name evidence="3" type="ORF">H9838_07895</name>
</gene>
<name>A0A9D1YDV2_9FIRM</name>
<organism evidence="3 4">
    <name type="scientific">Candidatus Acutalibacter pullistercoris</name>
    <dbReference type="NCBI Taxonomy" id="2838418"/>
    <lineage>
        <taxon>Bacteria</taxon>
        <taxon>Bacillati</taxon>
        <taxon>Bacillota</taxon>
        <taxon>Clostridia</taxon>
        <taxon>Eubacteriales</taxon>
        <taxon>Acutalibacteraceae</taxon>
        <taxon>Acutalibacter</taxon>
    </lineage>
</organism>